<dbReference type="Proteomes" id="UP000266841">
    <property type="component" value="Unassembled WGS sequence"/>
</dbReference>
<feature type="non-terminal residue" evidence="1">
    <location>
        <position position="1"/>
    </location>
</feature>
<keyword evidence="2" id="KW-1185">Reference proteome</keyword>
<dbReference type="EMBL" id="AGNL01015396">
    <property type="protein sequence ID" value="EJK65890.1"/>
    <property type="molecule type" value="Genomic_DNA"/>
</dbReference>
<sequence length="45" mass="4963">SDNMRRFTCKDNSLRGGRLKANNPHDFAALLLLSAYALPRASNDA</sequence>
<accession>K0SKN4</accession>
<protein>
    <submittedName>
        <fullName evidence="1">Uncharacterized protein</fullName>
    </submittedName>
</protein>
<evidence type="ECO:0000313" key="2">
    <source>
        <dbReference type="Proteomes" id="UP000266841"/>
    </source>
</evidence>
<proteinExistence type="predicted"/>
<reference evidence="1 2" key="1">
    <citation type="journal article" date="2012" name="Genome Biol.">
        <title>Genome and low-iron response of an oceanic diatom adapted to chronic iron limitation.</title>
        <authorList>
            <person name="Lommer M."/>
            <person name="Specht M."/>
            <person name="Roy A.S."/>
            <person name="Kraemer L."/>
            <person name="Andreson R."/>
            <person name="Gutowska M.A."/>
            <person name="Wolf J."/>
            <person name="Bergner S.V."/>
            <person name="Schilhabel M.B."/>
            <person name="Klostermeier U.C."/>
            <person name="Beiko R.G."/>
            <person name="Rosenstiel P."/>
            <person name="Hippler M."/>
            <person name="Laroche J."/>
        </authorList>
    </citation>
    <scope>NUCLEOTIDE SEQUENCE [LARGE SCALE GENOMIC DNA]</scope>
    <source>
        <strain evidence="1 2">CCMP1005</strain>
    </source>
</reference>
<comment type="caution">
    <text evidence="1">The sequence shown here is derived from an EMBL/GenBank/DDBJ whole genome shotgun (WGS) entry which is preliminary data.</text>
</comment>
<organism evidence="1 2">
    <name type="scientific">Thalassiosira oceanica</name>
    <name type="common">Marine diatom</name>
    <dbReference type="NCBI Taxonomy" id="159749"/>
    <lineage>
        <taxon>Eukaryota</taxon>
        <taxon>Sar</taxon>
        <taxon>Stramenopiles</taxon>
        <taxon>Ochrophyta</taxon>
        <taxon>Bacillariophyta</taxon>
        <taxon>Coscinodiscophyceae</taxon>
        <taxon>Thalassiosirophycidae</taxon>
        <taxon>Thalassiosirales</taxon>
        <taxon>Thalassiosiraceae</taxon>
        <taxon>Thalassiosira</taxon>
    </lineage>
</organism>
<gene>
    <name evidence="1" type="ORF">THAOC_13208</name>
</gene>
<name>K0SKN4_THAOC</name>
<dbReference type="AlphaFoldDB" id="K0SKN4"/>
<evidence type="ECO:0000313" key="1">
    <source>
        <dbReference type="EMBL" id="EJK65890.1"/>
    </source>
</evidence>